<sequence>MNKNQIKNIFFITVIVLGFGYFLTMNSNSGTTGAGSHDDDVVKSYEIYPGDVVEKIKNNEEIILLDVRTLEEYAEVHLQNALLLPVQELSQQSLSYIGLGEESKNKEIMIYCRSGSRSKTAYDIMKSLGYTNIKSIAGGMTHWEEDNYPYTEMGTYNGKKTPKKGNGGEVSETSPKITIDRTFQDLGVVPQYGDIIDTTFIIKNIGKEILTIGDITTSCSCTSAKVASKTVPAGEETILKVSFNPNFHKEPAGVFKRTVFIPTNDPTSPETEVTIQLDINEGI</sequence>
<dbReference type="EMBL" id="MFAE01000005">
    <property type="protein sequence ID" value="OGD67393.1"/>
    <property type="molecule type" value="Genomic_DNA"/>
</dbReference>
<dbReference type="PANTHER" id="PTHR43031">
    <property type="entry name" value="FAD-DEPENDENT OXIDOREDUCTASE"/>
    <property type="match status" value="1"/>
</dbReference>
<evidence type="ECO:0000256" key="1">
    <source>
        <dbReference type="SAM" id="Phobius"/>
    </source>
</evidence>
<dbReference type="InterPro" id="IPR011467">
    <property type="entry name" value="DUF1573"/>
</dbReference>
<dbReference type="InterPro" id="IPR001763">
    <property type="entry name" value="Rhodanese-like_dom"/>
</dbReference>
<comment type="caution">
    <text evidence="3">The sequence shown here is derived from an EMBL/GenBank/DDBJ whole genome shotgun (WGS) entry which is preliminary data.</text>
</comment>
<evidence type="ECO:0000259" key="2">
    <source>
        <dbReference type="PROSITE" id="PS50206"/>
    </source>
</evidence>
<evidence type="ECO:0000313" key="3">
    <source>
        <dbReference type="EMBL" id="OGD67393.1"/>
    </source>
</evidence>
<dbReference type="Proteomes" id="UP000179003">
    <property type="component" value="Unassembled WGS sequence"/>
</dbReference>
<dbReference type="CDD" id="cd00158">
    <property type="entry name" value="RHOD"/>
    <property type="match status" value="1"/>
</dbReference>
<dbReference type="Pfam" id="PF00581">
    <property type="entry name" value="Rhodanese"/>
    <property type="match status" value="1"/>
</dbReference>
<evidence type="ECO:0000313" key="4">
    <source>
        <dbReference type="Proteomes" id="UP000179003"/>
    </source>
</evidence>
<keyword evidence="1" id="KW-1133">Transmembrane helix</keyword>
<feature type="transmembrane region" description="Helical" evidence="1">
    <location>
        <begin position="6"/>
        <end position="24"/>
    </location>
</feature>
<name>A0A1F5EJ55_9BACT</name>
<reference evidence="3 4" key="1">
    <citation type="journal article" date="2016" name="Nat. Commun.">
        <title>Thousands of microbial genomes shed light on interconnected biogeochemical processes in an aquifer system.</title>
        <authorList>
            <person name="Anantharaman K."/>
            <person name="Brown C.T."/>
            <person name="Hug L.A."/>
            <person name="Sharon I."/>
            <person name="Castelle C.J."/>
            <person name="Probst A.J."/>
            <person name="Thomas B.C."/>
            <person name="Singh A."/>
            <person name="Wilkins M.J."/>
            <person name="Karaoz U."/>
            <person name="Brodie E.L."/>
            <person name="Williams K.H."/>
            <person name="Hubbard S.S."/>
            <person name="Banfield J.F."/>
        </authorList>
    </citation>
    <scope>NUCLEOTIDE SEQUENCE [LARGE SCALE GENOMIC DNA]</scope>
</reference>
<accession>A0A1F5EJ55</accession>
<dbReference type="InterPro" id="IPR036873">
    <property type="entry name" value="Rhodanese-like_dom_sf"/>
</dbReference>
<dbReference type="Gene3D" id="3.40.250.10">
    <property type="entry name" value="Rhodanese-like domain"/>
    <property type="match status" value="1"/>
</dbReference>
<dbReference type="SUPFAM" id="SSF52821">
    <property type="entry name" value="Rhodanese/Cell cycle control phosphatase"/>
    <property type="match status" value="1"/>
</dbReference>
<dbReference type="Gene3D" id="2.60.40.10">
    <property type="entry name" value="Immunoglobulins"/>
    <property type="match status" value="1"/>
</dbReference>
<feature type="domain" description="Rhodanese" evidence="2">
    <location>
        <begin position="58"/>
        <end position="152"/>
    </location>
</feature>
<proteinExistence type="predicted"/>
<dbReference type="InterPro" id="IPR013783">
    <property type="entry name" value="Ig-like_fold"/>
</dbReference>
<dbReference type="Pfam" id="PF07610">
    <property type="entry name" value="DUF1573"/>
    <property type="match status" value="1"/>
</dbReference>
<dbReference type="AlphaFoldDB" id="A0A1F5EJ55"/>
<dbReference type="PANTHER" id="PTHR43031:SF1">
    <property type="entry name" value="PYRIDINE NUCLEOTIDE-DISULPHIDE OXIDOREDUCTASE"/>
    <property type="match status" value="1"/>
</dbReference>
<dbReference type="InterPro" id="IPR050229">
    <property type="entry name" value="GlpE_sulfurtransferase"/>
</dbReference>
<organism evidence="3 4">
    <name type="scientific">Candidatus Campbellbacteria bacterium RIFOXYC2_FULL_35_25</name>
    <dbReference type="NCBI Taxonomy" id="1797582"/>
    <lineage>
        <taxon>Bacteria</taxon>
        <taxon>Candidatus Campbelliibacteriota</taxon>
    </lineage>
</organism>
<dbReference type="PROSITE" id="PS50206">
    <property type="entry name" value="RHODANESE_3"/>
    <property type="match status" value="1"/>
</dbReference>
<dbReference type="STRING" id="1797582.A2442_02710"/>
<keyword evidence="1" id="KW-0472">Membrane</keyword>
<protein>
    <recommendedName>
        <fullName evidence="2">Rhodanese domain-containing protein</fullName>
    </recommendedName>
</protein>
<keyword evidence="1" id="KW-0812">Transmembrane</keyword>
<gene>
    <name evidence="3" type="ORF">A2442_02710</name>
</gene>
<dbReference type="SMART" id="SM00450">
    <property type="entry name" value="RHOD"/>
    <property type="match status" value="1"/>
</dbReference>